<gene>
    <name evidence="1" type="ORF">DPMN_114692</name>
</gene>
<evidence type="ECO:0000313" key="1">
    <source>
        <dbReference type="EMBL" id="KAH3841233.1"/>
    </source>
</evidence>
<evidence type="ECO:0000313" key="2">
    <source>
        <dbReference type="Proteomes" id="UP000828390"/>
    </source>
</evidence>
<reference evidence="1" key="1">
    <citation type="journal article" date="2019" name="bioRxiv">
        <title>The Genome of the Zebra Mussel, Dreissena polymorpha: A Resource for Invasive Species Research.</title>
        <authorList>
            <person name="McCartney M.A."/>
            <person name="Auch B."/>
            <person name="Kono T."/>
            <person name="Mallez S."/>
            <person name="Zhang Y."/>
            <person name="Obille A."/>
            <person name="Becker A."/>
            <person name="Abrahante J.E."/>
            <person name="Garbe J."/>
            <person name="Badalamenti J.P."/>
            <person name="Herman A."/>
            <person name="Mangelson H."/>
            <person name="Liachko I."/>
            <person name="Sullivan S."/>
            <person name="Sone E.D."/>
            <person name="Koren S."/>
            <person name="Silverstein K.A.T."/>
            <person name="Beckman K.B."/>
            <person name="Gohl D.M."/>
        </authorList>
    </citation>
    <scope>NUCLEOTIDE SEQUENCE</scope>
    <source>
        <strain evidence="1">Duluth1</strain>
        <tissue evidence="1">Whole animal</tissue>
    </source>
</reference>
<dbReference type="AlphaFoldDB" id="A0A9D4KKK1"/>
<organism evidence="1 2">
    <name type="scientific">Dreissena polymorpha</name>
    <name type="common">Zebra mussel</name>
    <name type="synonym">Mytilus polymorpha</name>
    <dbReference type="NCBI Taxonomy" id="45954"/>
    <lineage>
        <taxon>Eukaryota</taxon>
        <taxon>Metazoa</taxon>
        <taxon>Spiralia</taxon>
        <taxon>Lophotrochozoa</taxon>
        <taxon>Mollusca</taxon>
        <taxon>Bivalvia</taxon>
        <taxon>Autobranchia</taxon>
        <taxon>Heteroconchia</taxon>
        <taxon>Euheterodonta</taxon>
        <taxon>Imparidentia</taxon>
        <taxon>Neoheterodontei</taxon>
        <taxon>Myida</taxon>
        <taxon>Dreissenoidea</taxon>
        <taxon>Dreissenidae</taxon>
        <taxon>Dreissena</taxon>
    </lineage>
</organism>
<dbReference type="EMBL" id="JAIWYP010000004">
    <property type="protein sequence ID" value="KAH3841233.1"/>
    <property type="molecule type" value="Genomic_DNA"/>
</dbReference>
<dbReference type="Proteomes" id="UP000828390">
    <property type="component" value="Unassembled WGS sequence"/>
</dbReference>
<protein>
    <submittedName>
        <fullName evidence="1">Uncharacterized protein</fullName>
    </submittedName>
</protein>
<name>A0A9D4KKK1_DREPO</name>
<accession>A0A9D4KKK1</accession>
<sequence length="305" mass="34648">MPCQRTSVVQTPDARKIIQHEQLLKYPNKDFPYRKANDNPYQNNAWTTRALPLICRKISGGQIGGRQDSKRKISIIKDAKCSEFPEKRRSISIANYENIIEKQIDLSHGFTVALKKQHPRPKLSMPPVKNAIGVDQITHCDEQSASITNYENFIEKQNDLSHVFTVGLKNQQPRPKVSMPPIKNTIGVDLIPYNDENSTNIANYENIIEKQIDLSRVLAVGLNERNPIPKLAMPQVNHAIGVDQITHDDVHVAAINARSKTPAGRTSTVFKPKPCWCLRCLFMNSMYFNGDPRLEMWGNYPCFGR</sequence>
<comment type="caution">
    <text evidence="1">The sequence shown here is derived from an EMBL/GenBank/DDBJ whole genome shotgun (WGS) entry which is preliminary data.</text>
</comment>
<proteinExistence type="predicted"/>
<keyword evidence="2" id="KW-1185">Reference proteome</keyword>
<reference evidence="1" key="2">
    <citation type="submission" date="2020-11" db="EMBL/GenBank/DDBJ databases">
        <authorList>
            <person name="McCartney M.A."/>
            <person name="Auch B."/>
            <person name="Kono T."/>
            <person name="Mallez S."/>
            <person name="Becker A."/>
            <person name="Gohl D.M."/>
            <person name="Silverstein K.A.T."/>
            <person name="Koren S."/>
            <person name="Bechman K.B."/>
            <person name="Herman A."/>
            <person name="Abrahante J.E."/>
            <person name="Garbe J."/>
        </authorList>
    </citation>
    <scope>NUCLEOTIDE SEQUENCE</scope>
    <source>
        <strain evidence="1">Duluth1</strain>
        <tissue evidence="1">Whole animal</tissue>
    </source>
</reference>